<proteinExistence type="predicted"/>
<name>A0AA36H7P5_CYLNA</name>
<dbReference type="AlphaFoldDB" id="A0AA36H7P5"/>
<gene>
    <name evidence="3" type="ORF">CYNAS_LOCUS17215</name>
</gene>
<dbReference type="Proteomes" id="UP001176961">
    <property type="component" value="Unassembled WGS sequence"/>
</dbReference>
<evidence type="ECO:0000256" key="1">
    <source>
        <dbReference type="SAM" id="SignalP"/>
    </source>
</evidence>
<feature type="domain" description="Apple" evidence="2">
    <location>
        <begin position="21"/>
        <end position="90"/>
    </location>
</feature>
<accession>A0AA36H7P5</accession>
<keyword evidence="1" id="KW-0732">Signal</keyword>
<comment type="caution">
    <text evidence="3">The sequence shown here is derived from an EMBL/GenBank/DDBJ whole genome shotgun (WGS) entry which is preliminary data.</text>
</comment>
<dbReference type="PROSITE" id="PS50948">
    <property type="entry name" value="PAN"/>
    <property type="match status" value="1"/>
</dbReference>
<keyword evidence="4" id="KW-1185">Reference proteome</keyword>
<dbReference type="Pfam" id="PF00024">
    <property type="entry name" value="PAN_1"/>
    <property type="match status" value="1"/>
</dbReference>
<evidence type="ECO:0000313" key="4">
    <source>
        <dbReference type="Proteomes" id="UP001176961"/>
    </source>
</evidence>
<protein>
    <recommendedName>
        <fullName evidence="2">Apple domain-containing protein</fullName>
    </recommendedName>
</protein>
<organism evidence="3 4">
    <name type="scientific">Cylicocyclus nassatus</name>
    <name type="common">Nematode worm</name>
    <dbReference type="NCBI Taxonomy" id="53992"/>
    <lineage>
        <taxon>Eukaryota</taxon>
        <taxon>Metazoa</taxon>
        <taxon>Ecdysozoa</taxon>
        <taxon>Nematoda</taxon>
        <taxon>Chromadorea</taxon>
        <taxon>Rhabditida</taxon>
        <taxon>Rhabditina</taxon>
        <taxon>Rhabditomorpha</taxon>
        <taxon>Strongyloidea</taxon>
        <taxon>Strongylidae</taxon>
        <taxon>Cylicocyclus</taxon>
    </lineage>
</organism>
<dbReference type="InterPro" id="IPR003609">
    <property type="entry name" value="Pan_app"/>
</dbReference>
<dbReference type="SUPFAM" id="SSF57414">
    <property type="entry name" value="Hairpin loop containing domain-like"/>
    <property type="match status" value="1"/>
</dbReference>
<evidence type="ECO:0000313" key="3">
    <source>
        <dbReference type="EMBL" id="CAJ0605232.1"/>
    </source>
</evidence>
<feature type="chain" id="PRO_5041222436" description="Apple domain-containing protein" evidence="1">
    <location>
        <begin position="21"/>
        <end position="108"/>
    </location>
</feature>
<evidence type="ECO:0000259" key="2">
    <source>
        <dbReference type="PROSITE" id="PS50948"/>
    </source>
</evidence>
<sequence>MATKWLAFLLFFIQAEYLSCCVFEKVNKFMIGNSPVQDINADKNRCFAACYAKKDCSAIMYYKKNNRCFLVEEGETPDTCGDMDCYCEDCYILQRDEVDPVCKTFVNF</sequence>
<feature type="signal peptide" evidence="1">
    <location>
        <begin position="1"/>
        <end position="20"/>
    </location>
</feature>
<reference evidence="3" key="1">
    <citation type="submission" date="2023-07" db="EMBL/GenBank/DDBJ databases">
        <authorList>
            <consortium name="CYATHOMIX"/>
        </authorList>
    </citation>
    <scope>NUCLEOTIDE SEQUENCE</scope>
    <source>
        <strain evidence="3">N/A</strain>
    </source>
</reference>
<dbReference type="EMBL" id="CATQJL010000316">
    <property type="protein sequence ID" value="CAJ0605232.1"/>
    <property type="molecule type" value="Genomic_DNA"/>
</dbReference>